<dbReference type="Proteomes" id="UP000014540">
    <property type="component" value="Unassembled WGS sequence"/>
</dbReference>
<keyword evidence="2" id="KW-1185">Reference proteome</keyword>
<evidence type="ECO:0000313" key="2">
    <source>
        <dbReference type="Proteomes" id="UP000014540"/>
    </source>
</evidence>
<dbReference type="Pfam" id="PF10974">
    <property type="entry name" value="DUF2804"/>
    <property type="match status" value="1"/>
</dbReference>
<reference evidence="1" key="1">
    <citation type="submission" date="2013-04" db="EMBL/GenBank/DDBJ databases">
        <authorList>
            <person name="Harkins D.M."/>
            <person name="Durkin A.S."/>
            <person name="Selengut J.D."/>
            <person name="Sanka R."/>
            <person name="DePew J."/>
            <person name="Purushe J."/>
            <person name="Ahmed A."/>
            <person name="van der Linden H."/>
            <person name="Goris M.G.A."/>
            <person name="Hartskeerl R.A."/>
            <person name="Vinetz J.M."/>
            <person name="Sutton G.G."/>
            <person name="Nelson W.C."/>
            <person name="Fouts D.E."/>
        </authorList>
    </citation>
    <scope>NUCLEOTIDE SEQUENCE [LARGE SCALE GENOMIC DNA]</scope>
    <source>
        <strain evidence="1">BUT 6</strain>
    </source>
</reference>
<protein>
    <submittedName>
        <fullName evidence="1">PF10974 family protein</fullName>
    </submittedName>
</protein>
<dbReference type="EMBL" id="AKWZ02000010">
    <property type="protein sequence ID" value="EPG73290.1"/>
    <property type="molecule type" value="Genomic_DNA"/>
</dbReference>
<evidence type="ECO:0000313" key="1">
    <source>
        <dbReference type="EMBL" id="EPG73290.1"/>
    </source>
</evidence>
<sequence>MIFPPEPQNSIGHMNKIIGPDNQVRYGVWETPIEFNHSDFRLLDFFGKEITGLKRRFSFHTFNYLGLLMEDSIVGIAAVSLGYAYNVFAYLYRFDEGKVYEFDTKGPDLGLALKFPANPDEYQIQFKKGKSFLEIRKSHSEGILSLEANFDGKLKISGEFPYSLNTHNPLRVLNPSEPTRWTFTEKCSPLLPTRLSVRYLEKELVRDPNKSTLVYDWSGGYLRRETNWYWAAFSSVLPNKTKIGANFAALVNESFFSENAFWINAKQQRVDRCIFDFSQEDPYKPWRLWDEAGRLRLEFKPAGERREKMNLIFTKLYFRQFVGKFSGTFRPDQGKEISFKNVWGFTEFHRSLW</sequence>
<dbReference type="PANTHER" id="PTHR35868:SF4">
    <property type="entry name" value="DUF2804 DOMAIN-CONTAINING PROTEIN"/>
    <property type="match status" value="1"/>
</dbReference>
<gene>
    <name evidence="1" type="ORF">LEP1GSC058_2530</name>
</gene>
<dbReference type="AlphaFoldDB" id="S3VA15"/>
<name>S3VA15_9LEPT</name>
<accession>S3VA15</accession>
<dbReference type="STRING" id="1193011.LEP1GSC058_2530"/>
<comment type="caution">
    <text evidence="1">The sequence shown here is derived from an EMBL/GenBank/DDBJ whole genome shotgun (WGS) entry which is preliminary data.</text>
</comment>
<organism evidence="1 2">
    <name type="scientific">Leptospira fainei serovar Hurstbridge str. BUT 6</name>
    <dbReference type="NCBI Taxonomy" id="1193011"/>
    <lineage>
        <taxon>Bacteria</taxon>
        <taxon>Pseudomonadati</taxon>
        <taxon>Spirochaetota</taxon>
        <taxon>Spirochaetia</taxon>
        <taxon>Leptospirales</taxon>
        <taxon>Leptospiraceae</taxon>
        <taxon>Leptospira</taxon>
    </lineage>
</organism>
<dbReference type="PANTHER" id="PTHR35868">
    <property type="entry name" value="DUF2804 DOMAIN-CONTAINING PROTEIN-RELATED"/>
    <property type="match status" value="1"/>
</dbReference>
<dbReference type="InterPro" id="IPR021243">
    <property type="entry name" value="DUF2804"/>
</dbReference>
<proteinExistence type="predicted"/>